<organism evidence="2 3">
    <name type="scientific">Lentibacillus amyloliquefaciens</name>
    <dbReference type="NCBI Taxonomy" id="1472767"/>
    <lineage>
        <taxon>Bacteria</taxon>
        <taxon>Bacillati</taxon>
        <taxon>Bacillota</taxon>
        <taxon>Bacilli</taxon>
        <taxon>Bacillales</taxon>
        <taxon>Bacillaceae</taxon>
        <taxon>Lentibacillus</taxon>
    </lineage>
</organism>
<feature type="transmembrane region" description="Helical" evidence="1">
    <location>
        <begin position="70"/>
        <end position="91"/>
    </location>
</feature>
<sequence length="93" mass="10358">MQKGYFLGIISVLIPFVLLILIINFFAGWVSIDKNQGLPIIMPIILCPIGVVLGLVSFRVKKDRLSLTGIVLNIILFLFPILYHFIGTLVFGV</sequence>
<feature type="transmembrane region" description="Helical" evidence="1">
    <location>
        <begin position="7"/>
        <end position="32"/>
    </location>
</feature>
<reference evidence="2 3" key="1">
    <citation type="submission" date="2016-01" db="EMBL/GenBank/DDBJ databases">
        <title>Complete genome sequence of strain Lentibacillus amyloliquefaciens LAM0015T isolated from saline sediment.</title>
        <authorList>
            <person name="Wang J.-L."/>
            <person name="He M.-X."/>
        </authorList>
    </citation>
    <scope>NUCLEOTIDE SEQUENCE [LARGE SCALE GENOMIC DNA]</scope>
    <source>
        <strain evidence="2 3">LAM0015</strain>
    </source>
</reference>
<evidence type="ECO:0000256" key="1">
    <source>
        <dbReference type="SAM" id="Phobius"/>
    </source>
</evidence>
<accession>A0A0U4FUK3</accession>
<gene>
    <name evidence="2" type="ORF">AOX59_13405</name>
</gene>
<dbReference type="AlphaFoldDB" id="A0A0U4FUK3"/>
<keyword evidence="1" id="KW-1133">Transmembrane helix</keyword>
<evidence type="ECO:0000313" key="3">
    <source>
        <dbReference type="Proteomes" id="UP000050331"/>
    </source>
</evidence>
<dbReference type="STRING" id="1472767.AOX59_13405"/>
<dbReference type="KEGG" id="lao:AOX59_13405"/>
<feature type="transmembrane region" description="Helical" evidence="1">
    <location>
        <begin position="38"/>
        <end position="58"/>
    </location>
</feature>
<keyword evidence="3" id="KW-1185">Reference proteome</keyword>
<keyword evidence="1" id="KW-0812">Transmembrane</keyword>
<dbReference type="Proteomes" id="UP000050331">
    <property type="component" value="Chromosome"/>
</dbReference>
<proteinExistence type="predicted"/>
<keyword evidence="1" id="KW-0472">Membrane</keyword>
<name>A0A0U4FUK3_9BACI</name>
<protein>
    <submittedName>
        <fullName evidence="2">Uncharacterized protein</fullName>
    </submittedName>
</protein>
<evidence type="ECO:0000313" key="2">
    <source>
        <dbReference type="EMBL" id="ALX49477.1"/>
    </source>
</evidence>
<dbReference type="EMBL" id="CP013862">
    <property type="protein sequence ID" value="ALX49477.1"/>
    <property type="molecule type" value="Genomic_DNA"/>
</dbReference>